<feature type="binding site" evidence="14">
    <location>
        <begin position="53"/>
        <end position="56"/>
    </location>
    <ligand>
        <name>GTP</name>
        <dbReference type="ChEBI" id="CHEBI:37565"/>
        <label>1</label>
    </ligand>
</feature>
<dbReference type="Pfam" id="PF02421">
    <property type="entry name" value="FeoB_N"/>
    <property type="match status" value="1"/>
</dbReference>
<feature type="binding site" evidence="15">
    <location>
        <position position="22"/>
    </location>
    <ligand>
        <name>Mg(2+)</name>
        <dbReference type="ChEBI" id="CHEBI:18420"/>
        <label>1</label>
    </ligand>
</feature>
<dbReference type="Pfam" id="PF07664">
    <property type="entry name" value="FeoB_C"/>
    <property type="match status" value="1"/>
</dbReference>
<evidence type="ECO:0000256" key="15">
    <source>
        <dbReference type="PIRSR" id="PIRSR603373-2"/>
    </source>
</evidence>
<evidence type="ECO:0000256" key="2">
    <source>
        <dbReference type="ARBA" id="ARBA00022448"/>
    </source>
</evidence>
<keyword evidence="2 16" id="KW-0813">Transport</keyword>
<proteinExistence type="inferred from homology"/>
<evidence type="ECO:0000256" key="16">
    <source>
        <dbReference type="RuleBase" id="RU362098"/>
    </source>
</evidence>
<dbReference type="InterPro" id="IPR027417">
    <property type="entry name" value="P-loop_NTPase"/>
</dbReference>
<feature type="binding site" evidence="15">
    <location>
        <position position="21"/>
    </location>
    <ligand>
        <name>Mg(2+)</name>
        <dbReference type="ChEBI" id="CHEBI:18420"/>
        <label>2</label>
    </ligand>
</feature>
<dbReference type="InterPro" id="IPR030389">
    <property type="entry name" value="G_FEOB_dom"/>
</dbReference>
<feature type="transmembrane region" description="Helical" evidence="16">
    <location>
        <begin position="503"/>
        <end position="526"/>
    </location>
</feature>
<comment type="subcellular location">
    <subcellularLocation>
        <location evidence="1 16">Cell inner membrane</location>
        <topology evidence="1 16">Multi-pass membrane protein</topology>
    </subcellularLocation>
</comment>
<evidence type="ECO:0000256" key="3">
    <source>
        <dbReference type="ARBA" id="ARBA00022475"/>
    </source>
</evidence>
<name>A0A6I4RXG9_FRATU</name>
<feature type="transmembrane region" description="Helical" evidence="16">
    <location>
        <begin position="674"/>
        <end position="697"/>
    </location>
</feature>
<dbReference type="InterPro" id="IPR050860">
    <property type="entry name" value="FeoB_GTPase"/>
</dbReference>
<feature type="binding site" evidence="14">
    <location>
        <begin position="32"/>
        <end position="36"/>
    </location>
    <ligand>
        <name>GTP</name>
        <dbReference type="ChEBI" id="CHEBI:37565"/>
        <label>1</label>
    </ligand>
</feature>
<evidence type="ECO:0000256" key="14">
    <source>
        <dbReference type="PIRSR" id="PIRSR603373-1"/>
    </source>
</evidence>
<dbReference type="CDD" id="cd01879">
    <property type="entry name" value="FeoB"/>
    <property type="match status" value="1"/>
</dbReference>
<comment type="function">
    <text evidence="16">Probable transporter of a GTP-driven Fe(2+) uptake system.</text>
</comment>
<dbReference type="AlphaFoldDB" id="A0A6I4RXG9"/>
<dbReference type="Proteomes" id="UP000469081">
    <property type="component" value="Unassembled WGS sequence"/>
</dbReference>
<evidence type="ECO:0000256" key="7">
    <source>
        <dbReference type="ARBA" id="ARBA00022741"/>
    </source>
</evidence>
<evidence type="ECO:0000313" key="18">
    <source>
        <dbReference type="EMBL" id="MWZ39663.1"/>
    </source>
</evidence>
<dbReference type="Gene3D" id="1.10.287.1770">
    <property type="match status" value="1"/>
</dbReference>
<feature type="binding site" evidence="14">
    <location>
        <begin position="116"/>
        <end position="119"/>
    </location>
    <ligand>
        <name>GTP</name>
        <dbReference type="ChEBI" id="CHEBI:37565"/>
        <label>4</label>
    </ligand>
</feature>
<dbReference type="GO" id="GO:0046872">
    <property type="term" value="F:metal ion binding"/>
    <property type="evidence" value="ECO:0007669"/>
    <property type="project" value="UniProtKB-KW"/>
</dbReference>
<feature type="transmembrane region" description="Helical" evidence="16">
    <location>
        <begin position="415"/>
        <end position="439"/>
    </location>
</feature>
<keyword evidence="4 16" id="KW-0410">Iron transport</keyword>
<feature type="transmembrane region" description="Helical" evidence="16">
    <location>
        <begin position="703"/>
        <end position="723"/>
    </location>
</feature>
<evidence type="ECO:0000256" key="11">
    <source>
        <dbReference type="ARBA" id="ARBA00023134"/>
    </source>
</evidence>
<evidence type="ECO:0000256" key="1">
    <source>
        <dbReference type="ARBA" id="ARBA00004429"/>
    </source>
</evidence>
<feature type="domain" description="FeoB-type G" evidence="17">
    <location>
        <begin position="1"/>
        <end position="165"/>
    </location>
</feature>
<dbReference type="GO" id="GO:0015093">
    <property type="term" value="F:ferrous iron transmembrane transporter activity"/>
    <property type="evidence" value="ECO:0007669"/>
    <property type="project" value="UniProtKB-UniRule"/>
</dbReference>
<sequence>MKYALVGNPNCGKTTIFNALTGLNQKVGNWSGVTVDKKTGFFNSKDKKIEVVDIPGIYSLSVSDANSIDEQIAYSFVVKEKPNAIINVVDASNLNRSLYLTMQLIELGLPVILVVNMIDVANKKGLIIHYDRLEKTLGCKVLPVVAAKGIGIKELKETLADHQKISSFDLRSYYPRIVTELAQQITTQKSDDIGSLWLATELIDGRELQLSQEITASQLDSLRSLLQSNTDTDIDIAKVRYNAVAEIVASITENKKVSRFNFTKALDALCMNKYLGVPIFLLMMYLMFLFSITLGGAIQPMFDDLSHAIFVDGLAYYSNILGLPTAVTGILANGLGTGINTVLGFIPQIGFLFIFLSILEDSGYMSRAAFVMDRFMQSIGLSGKAFVPLIVGFGCNVASIMAARTLETRKDRLMTLMMSPFMSCGARLAIFSVFASAFFPHNGATVIFLLYLAGIVGAIITGYIIKFTFLKGDTAPFILDIPNYHTPSFKTVMIYSWNRLKSFLIRAGKVIVPVAIIVGSLNSIYIGNKTTALEYAGKKITPILNPMGINDDNWPATVGLITGTLAKEVVVGTLNTIYTQGEDNVIPDKFSLIDSVKESWNTTIDNIKGIDLATLMNPIEASKADANMDNGAMGNMVTKFGSLSAAFAYLLFVLLYIPCISVVGAMVRESTRGWAILSVLWSVSIAYVAAVVIYQLLNIAEHPSSSIICIALAMAYIIGIVFLMKYLSTKINFVANLTGCSSCSSKKCS</sequence>
<keyword evidence="15" id="KW-0479">Metal-binding</keyword>
<evidence type="ECO:0000256" key="8">
    <source>
        <dbReference type="ARBA" id="ARBA00022989"/>
    </source>
</evidence>
<dbReference type="PANTHER" id="PTHR43185">
    <property type="entry name" value="FERROUS IRON TRANSPORT PROTEIN B"/>
    <property type="match status" value="1"/>
</dbReference>
<keyword evidence="3" id="KW-1003">Cell membrane</keyword>
<accession>A0A6I4RXG9</accession>
<evidence type="ECO:0000313" key="19">
    <source>
        <dbReference type="Proteomes" id="UP000469081"/>
    </source>
</evidence>
<dbReference type="InterPro" id="IPR003373">
    <property type="entry name" value="Fe2_transport_prot-B"/>
</dbReference>
<dbReference type="SUPFAM" id="SSF52540">
    <property type="entry name" value="P-loop containing nucleoside triphosphate hydrolases"/>
    <property type="match status" value="1"/>
</dbReference>
<dbReference type="NCBIfam" id="NF007105">
    <property type="entry name" value="PRK09554.1"/>
    <property type="match status" value="1"/>
</dbReference>
<dbReference type="GO" id="GO:0005525">
    <property type="term" value="F:GTP binding"/>
    <property type="evidence" value="ECO:0007669"/>
    <property type="project" value="UniProtKB-KW"/>
</dbReference>
<feature type="transmembrane region" description="Helical" evidence="16">
    <location>
        <begin position="379"/>
        <end position="403"/>
    </location>
</feature>
<keyword evidence="6 16" id="KW-0812">Transmembrane</keyword>
<comment type="similarity">
    <text evidence="16">Belongs to the TRAFAC class TrmE-Era-EngA-EngB-Septin-like GTPase superfamily. FeoB GTPase (TC 9.A.8) family.</text>
</comment>
<dbReference type="InterPro" id="IPR011642">
    <property type="entry name" value="Gate_dom"/>
</dbReference>
<feature type="transmembrane region" description="Helical" evidence="16">
    <location>
        <begin position="342"/>
        <end position="359"/>
    </location>
</feature>
<feature type="binding site" evidence="14">
    <location>
        <begin position="145"/>
        <end position="147"/>
    </location>
    <ligand>
        <name>GTP</name>
        <dbReference type="ChEBI" id="CHEBI:37565"/>
        <label>5</label>
    </ligand>
</feature>
<dbReference type="FunFam" id="3.40.50.300:FF:000426">
    <property type="entry name" value="Ferrous iron transport protein B"/>
    <property type="match status" value="1"/>
</dbReference>
<reference evidence="18 19" key="1">
    <citation type="submission" date="2019-06" db="EMBL/GenBank/DDBJ databases">
        <title>Phylogeography and genetic diversity of Francisella tularensis subsp. holarctica in France (1947-2018).</title>
        <authorList>
            <person name="Kevin M."/>
            <person name="Madani N."/>
            <person name="Maurin M."/>
        </authorList>
    </citation>
    <scope>NUCLEOTIDE SEQUENCE [LARGE SCALE GENOMIC DNA]</scope>
    <source>
        <strain evidence="18 19">ATCC 15482</strain>
    </source>
</reference>
<dbReference type="PROSITE" id="PS51711">
    <property type="entry name" value="G_FEOB"/>
    <property type="match status" value="1"/>
</dbReference>
<keyword evidence="7 14" id="KW-0547">Nucleotide-binding</keyword>
<dbReference type="EMBL" id="VJEZ01000004">
    <property type="protein sequence ID" value="MWZ39663.1"/>
    <property type="molecule type" value="Genomic_DNA"/>
</dbReference>
<feature type="binding site" evidence="15">
    <location>
        <position position="19"/>
    </location>
    <ligand>
        <name>Mg(2+)</name>
        <dbReference type="ChEBI" id="CHEBI:18420"/>
        <label>2</label>
    </ligand>
</feature>
<keyword evidence="10" id="KW-0406">Ion transport</keyword>
<dbReference type="InterPro" id="IPR006073">
    <property type="entry name" value="GTP-bd"/>
</dbReference>
<keyword evidence="9 16" id="KW-0408">Iron</keyword>
<gene>
    <name evidence="18" type="primary">feoB</name>
    <name evidence="18" type="ORF">FNC33_03755</name>
</gene>
<keyword evidence="8 16" id="KW-1133">Transmembrane helix</keyword>
<keyword evidence="5" id="KW-0997">Cell inner membrane</keyword>
<dbReference type="PRINTS" id="PR00326">
    <property type="entry name" value="GTP1OBG"/>
</dbReference>
<feature type="transmembrane region" description="Helical" evidence="16">
    <location>
        <begin position="646"/>
        <end position="667"/>
    </location>
</feature>
<dbReference type="Gene3D" id="3.40.50.300">
    <property type="entry name" value="P-loop containing nucleotide triphosphate hydrolases"/>
    <property type="match status" value="1"/>
</dbReference>
<evidence type="ECO:0000256" key="5">
    <source>
        <dbReference type="ARBA" id="ARBA00022519"/>
    </source>
</evidence>
<keyword evidence="11 14" id="KW-0342">GTP-binding</keyword>
<feature type="binding site" evidence="14">
    <location>
        <begin position="7"/>
        <end position="14"/>
    </location>
    <ligand>
        <name>GTP</name>
        <dbReference type="ChEBI" id="CHEBI:37565"/>
        <label>1</label>
    </ligand>
</feature>
<dbReference type="RefSeq" id="WP_003040906.1">
    <property type="nucleotide sequence ID" value="NZ_VJEZ01000004.1"/>
</dbReference>
<feature type="transmembrane region" description="Helical" evidence="16">
    <location>
        <begin position="314"/>
        <end position="335"/>
    </location>
</feature>
<evidence type="ECO:0000256" key="12">
    <source>
        <dbReference type="ARBA" id="ARBA00023136"/>
    </source>
</evidence>
<feature type="transmembrane region" description="Helical" evidence="16">
    <location>
        <begin position="274"/>
        <end position="294"/>
    </location>
</feature>
<dbReference type="GO" id="GO:0005886">
    <property type="term" value="C:plasma membrane"/>
    <property type="evidence" value="ECO:0007669"/>
    <property type="project" value="UniProtKB-SubCell"/>
</dbReference>
<evidence type="ECO:0000259" key="17">
    <source>
        <dbReference type="PROSITE" id="PS51711"/>
    </source>
</evidence>
<feature type="transmembrane region" description="Helical" evidence="16">
    <location>
        <begin position="445"/>
        <end position="465"/>
    </location>
</feature>
<evidence type="ECO:0000256" key="10">
    <source>
        <dbReference type="ARBA" id="ARBA00023065"/>
    </source>
</evidence>
<keyword evidence="15" id="KW-0460">Magnesium</keyword>
<protein>
    <recommendedName>
        <fullName evidence="13 16">Ferrous iron transport protein B</fullName>
    </recommendedName>
</protein>
<keyword evidence="12 16" id="KW-0472">Membrane</keyword>
<evidence type="ECO:0000256" key="13">
    <source>
        <dbReference type="NCBIfam" id="TIGR00437"/>
    </source>
</evidence>
<evidence type="ECO:0000256" key="6">
    <source>
        <dbReference type="ARBA" id="ARBA00022692"/>
    </source>
</evidence>
<dbReference type="InterPro" id="IPR011640">
    <property type="entry name" value="Fe2_transport_prot_B_C"/>
</dbReference>
<organism evidence="18 19">
    <name type="scientific">Francisella tularensis</name>
    <dbReference type="NCBI Taxonomy" id="263"/>
    <lineage>
        <taxon>Bacteria</taxon>
        <taxon>Pseudomonadati</taxon>
        <taxon>Pseudomonadota</taxon>
        <taxon>Gammaproteobacteria</taxon>
        <taxon>Thiotrichales</taxon>
        <taxon>Francisellaceae</taxon>
        <taxon>Francisella</taxon>
    </lineage>
</organism>
<dbReference type="Pfam" id="PF07670">
    <property type="entry name" value="Gate"/>
    <property type="match status" value="2"/>
</dbReference>
<evidence type="ECO:0000256" key="4">
    <source>
        <dbReference type="ARBA" id="ARBA00022496"/>
    </source>
</evidence>
<dbReference type="PANTHER" id="PTHR43185:SF1">
    <property type="entry name" value="FE(2+) TRANSPORTER FEOB"/>
    <property type="match status" value="1"/>
</dbReference>
<dbReference type="NCBIfam" id="TIGR00437">
    <property type="entry name" value="feoB"/>
    <property type="match status" value="1"/>
</dbReference>
<evidence type="ECO:0000256" key="9">
    <source>
        <dbReference type="ARBA" id="ARBA00023004"/>
    </source>
</evidence>
<comment type="caution">
    <text evidence="18">The sequence shown here is derived from an EMBL/GenBank/DDBJ whole genome shotgun (WGS) entry which is preliminary data.</text>
</comment>
<feature type="binding site" evidence="15">
    <location>
        <position position="18"/>
    </location>
    <ligand>
        <name>Mg(2+)</name>
        <dbReference type="ChEBI" id="CHEBI:18420"/>
        <label>2</label>
    </ligand>
</feature>